<dbReference type="RefSeq" id="WP_165024959.1">
    <property type="nucleotide sequence ID" value="NZ_JAAKZF010000005.1"/>
</dbReference>
<protein>
    <submittedName>
        <fullName evidence="6">LysR family transcriptional regulator</fullName>
    </submittedName>
</protein>
<dbReference type="InterPro" id="IPR000847">
    <property type="entry name" value="LysR_HTH_N"/>
</dbReference>
<dbReference type="AlphaFoldDB" id="A0A6G4W7T2"/>
<dbReference type="GO" id="GO:0003700">
    <property type="term" value="F:DNA-binding transcription factor activity"/>
    <property type="evidence" value="ECO:0007669"/>
    <property type="project" value="InterPro"/>
</dbReference>
<dbReference type="InterPro" id="IPR005119">
    <property type="entry name" value="LysR_subst-bd"/>
</dbReference>
<comment type="caution">
    <text evidence="6">The sequence shown here is derived from an EMBL/GenBank/DDBJ whole genome shotgun (WGS) entry which is preliminary data.</text>
</comment>
<dbReference type="EMBL" id="JAAKZF010000005">
    <property type="protein sequence ID" value="NGO50821.1"/>
    <property type="molecule type" value="Genomic_DNA"/>
</dbReference>
<keyword evidence="4" id="KW-0804">Transcription</keyword>
<evidence type="ECO:0000259" key="5">
    <source>
        <dbReference type="PROSITE" id="PS50931"/>
    </source>
</evidence>
<proteinExistence type="inferred from homology"/>
<dbReference type="Gene3D" id="3.40.190.290">
    <property type="match status" value="1"/>
</dbReference>
<evidence type="ECO:0000256" key="3">
    <source>
        <dbReference type="ARBA" id="ARBA00023125"/>
    </source>
</evidence>
<dbReference type="GO" id="GO:0043565">
    <property type="term" value="F:sequence-specific DNA binding"/>
    <property type="evidence" value="ECO:0007669"/>
    <property type="project" value="TreeGrafter"/>
</dbReference>
<dbReference type="PANTHER" id="PTHR30427:SF1">
    <property type="entry name" value="TRANSCRIPTIONAL ACTIVATOR PROTEIN LYSR"/>
    <property type="match status" value="1"/>
</dbReference>
<evidence type="ECO:0000256" key="4">
    <source>
        <dbReference type="ARBA" id="ARBA00023163"/>
    </source>
</evidence>
<evidence type="ECO:0000313" key="7">
    <source>
        <dbReference type="Proteomes" id="UP001642900"/>
    </source>
</evidence>
<keyword evidence="2" id="KW-0805">Transcription regulation</keyword>
<organism evidence="6 7">
    <name type="scientific">Allomesorhizobium camelthorni</name>
    <dbReference type="NCBI Taxonomy" id="475069"/>
    <lineage>
        <taxon>Bacteria</taxon>
        <taxon>Pseudomonadati</taxon>
        <taxon>Pseudomonadota</taxon>
        <taxon>Alphaproteobacteria</taxon>
        <taxon>Hyphomicrobiales</taxon>
        <taxon>Phyllobacteriaceae</taxon>
        <taxon>Allomesorhizobium</taxon>
    </lineage>
</organism>
<dbReference type="Proteomes" id="UP001642900">
    <property type="component" value="Unassembled WGS sequence"/>
</dbReference>
<dbReference type="SUPFAM" id="SSF46785">
    <property type="entry name" value="Winged helix' DNA-binding domain"/>
    <property type="match status" value="1"/>
</dbReference>
<dbReference type="Pfam" id="PF00126">
    <property type="entry name" value="HTH_1"/>
    <property type="match status" value="1"/>
</dbReference>
<dbReference type="PANTHER" id="PTHR30427">
    <property type="entry name" value="TRANSCRIPTIONAL ACTIVATOR PROTEIN LYSR"/>
    <property type="match status" value="1"/>
</dbReference>
<dbReference type="Pfam" id="PF03466">
    <property type="entry name" value="LysR_substrate"/>
    <property type="match status" value="1"/>
</dbReference>
<evidence type="ECO:0000256" key="1">
    <source>
        <dbReference type="ARBA" id="ARBA00009437"/>
    </source>
</evidence>
<dbReference type="PRINTS" id="PR00039">
    <property type="entry name" value="HTHLYSR"/>
</dbReference>
<reference evidence="6 7" key="1">
    <citation type="submission" date="2020-02" db="EMBL/GenBank/DDBJ databases">
        <title>Genome sequence of strain CCNWXJ40-4.</title>
        <authorList>
            <person name="Gao J."/>
            <person name="Sun J."/>
        </authorList>
    </citation>
    <scope>NUCLEOTIDE SEQUENCE [LARGE SCALE GENOMIC DNA]</scope>
    <source>
        <strain evidence="6 7">CCNWXJ 40-4</strain>
    </source>
</reference>
<dbReference type="SUPFAM" id="SSF53850">
    <property type="entry name" value="Periplasmic binding protein-like II"/>
    <property type="match status" value="1"/>
</dbReference>
<comment type="similarity">
    <text evidence="1">Belongs to the LysR transcriptional regulatory family.</text>
</comment>
<dbReference type="InterPro" id="IPR036388">
    <property type="entry name" value="WH-like_DNA-bd_sf"/>
</dbReference>
<gene>
    <name evidence="6" type="ORF">G6N73_06445</name>
</gene>
<sequence>MNARHLEVFRAVMRHGSLTAAAEALHVSQPAISKVLRHFESVIGYRLFERISGRLIATAEAHLLFQDADRIFREIEALKVFSNRIRDKQLSLLRVAASAPPTFALLPIAALRFRRRNPGARLVLQTLPAEEIAERILIGDVDLGLTMTTLPEPQIRNDVVGSAEIVALMPRTSPLAGKDFVTPADLVGETLISYGIQTTAGRMVMRAFQEQGQVYDPQIEISLSIASAPLVAQGLGVALVDGLIPWASFGELVVRPFRPRSALEIVLVSSTTLPQSRFGREFSRDIQAAIHDLGSDKPAEPGVPAVIAGS</sequence>
<dbReference type="PROSITE" id="PS50931">
    <property type="entry name" value="HTH_LYSR"/>
    <property type="match status" value="1"/>
</dbReference>
<dbReference type="Gene3D" id="1.10.10.10">
    <property type="entry name" value="Winged helix-like DNA-binding domain superfamily/Winged helix DNA-binding domain"/>
    <property type="match status" value="1"/>
</dbReference>
<accession>A0A6G4W7T2</accession>
<feature type="domain" description="HTH lysR-type" evidence="5">
    <location>
        <begin position="1"/>
        <end position="58"/>
    </location>
</feature>
<keyword evidence="3" id="KW-0238">DNA-binding</keyword>
<name>A0A6G4W7T2_9HYPH</name>
<evidence type="ECO:0000256" key="2">
    <source>
        <dbReference type="ARBA" id="ARBA00023015"/>
    </source>
</evidence>
<keyword evidence="7" id="KW-1185">Reference proteome</keyword>
<dbReference type="InterPro" id="IPR036390">
    <property type="entry name" value="WH_DNA-bd_sf"/>
</dbReference>
<dbReference type="GO" id="GO:0010628">
    <property type="term" value="P:positive regulation of gene expression"/>
    <property type="evidence" value="ECO:0007669"/>
    <property type="project" value="TreeGrafter"/>
</dbReference>
<evidence type="ECO:0000313" key="6">
    <source>
        <dbReference type="EMBL" id="NGO50821.1"/>
    </source>
</evidence>